<keyword evidence="3" id="KW-1185">Reference proteome</keyword>
<gene>
    <name evidence="2" type="ORF">SAMN04488519_1151</name>
</gene>
<evidence type="ECO:0000313" key="2">
    <source>
        <dbReference type="EMBL" id="SFO78587.1"/>
    </source>
</evidence>
<evidence type="ECO:0000256" key="1">
    <source>
        <dbReference type="SAM" id="MobiDB-lite"/>
    </source>
</evidence>
<feature type="region of interest" description="Disordered" evidence="1">
    <location>
        <begin position="1"/>
        <end position="59"/>
    </location>
</feature>
<dbReference type="AlphaFoldDB" id="A0A1I5K0N2"/>
<dbReference type="Proteomes" id="UP000199564">
    <property type="component" value="Unassembled WGS sequence"/>
</dbReference>
<organism evidence="2 3">
    <name type="scientific">Algoriphagus ornithinivorans</name>
    <dbReference type="NCBI Taxonomy" id="226506"/>
    <lineage>
        <taxon>Bacteria</taxon>
        <taxon>Pseudomonadati</taxon>
        <taxon>Bacteroidota</taxon>
        <taxon>Cytophagia</taxon>
        <taxon>Cytophagales</taxon>
        <taxon>Cyclobacteriaceae</taxon>
        <taxon>Algoriphagus</taxon>
    </lineage>
</organism>
<dbReference type="EMBL" id="FOVW01000015">
    <property type="protein sequence ID" value="SFO78587.1"/>
    <property type="molecule type" value="Genomic_DNA"/>
</dbReference>
<accession>A0A1I5K0N2</accession>
<feature type="non-terminal residue" evidence="2">
    <location>
        <position position="1"/>
    </location>
</feature>
<sequence>ADAEPDAVHRGSYRPAGQRCLQREAVGTQIKGGDGLPDQAWSNRRPDGAPVVWGDASGA</sequence>
<reference evidence="3" key="1">
    <citation type="submission" date="2016-10" db="EMBL/GenBank/DDBJ databases">
        <authorList>
            <person name="Varghese N."/>
            <person name="Submissions S."/>
        </authorList>
    </citation>
    <scope>NUCLEOTIDE SEQUENCE [LARGE SCALE GENOMIC DNA]</scope>
    <source>
        <strain evidence="3">DSM 15282</strain>
    </source>
</reference>
<protein>
    <submittedName>
        <fullName evidence="2">Uncharacterized protein</fullName>
    </submittedName>
</protein>
<proteinExistence type="predicted"/>
<evidence type="ECO:0000313" key="3">
    <source>
        <dbReference type="Proteomes" id="UP000199564"/>
    </source>
</evidence>
<name>A0A1I5K0N2_9BACT</name>